<sequence>MISIEHTLTIVTSDVSSWDIPEVKIRAYLFCALDRVWELKVWFKRGCVDLLRDA</sequence>
<gene>
    <name evidence="1" type="ORF">AYBTSS11_LOCUS8613</name>
</gene>
<dbReference type="Gramene" id="rna-AYBTSS11_LOCUS8613">
    <property type="protein sequence ID" value="CAJ1938506.1"/>
    <property type="gene ID" value="gene-AYBTSS11_LOCUS8613"/>
</dbReference>
<reference evidence="1" key="1">
    <citation type="submission" date="2023-10" db="EMBL/GenBank/DDBJ databases">
        <authorList>
            <person name="Domelevo Entfellner J.-B."/>
        </authorList>
    </citation>
    <scope>NUCLEOTIDE SEQUENCE</scope>
</reference>
<name>A0AA86SRZ7_9FABA</name>
<evidence type="ECO:0000313" key="2">
    <source>
        <dbReference type="Proteomes" id="UP001189624"/>
    </source>
</evidence>
<proteinExistence type="predicted"/>
<dbReference type="Proteomes" id="UP001189624">
    <property type="component" value="Chromosome 3"/>
</dbReference>
<accession>A0AA86SRZ7</accession>
<dbReference type="EMBL" id="OY731400">
    <property type="protein sequence ID" value="CAJ1938506.1"/>
    <property type="molecule type" value="Genomic_DNA"/>
</dbReference>
<organism evidence="1 2">
    <name type="scientific">Sphenostylis stenocarpa</name>
    <dbReference type="NCBI Taxonomy" id="92480"/>
    <lineage>
        <taxon>Eukaryota</taxon>
        <taxon>Viridiplantae</taxon>
        <taxon>Streptophyta</taxon>
        <taxon>Embryophyta</taxon>
        <taxon>Tracheophyta</taxon>
        <taxon>Spermatophyta</taxon>
        <taxon>Magnoliopsida</taxon>
        <taxon>eudicotyledons</taxon>
        <taxon>Gunneridae</taxon>
        <taxon>Pentapetalae</taxon>
        <taxon>rosids</taxon>
        <taxon>fabids</taxon>
        <taxon>Fabales</taxon>
        <taxon>Fabaceae</taxon>
        <taxon>Papilionoideae</taxon>
        <taxon>50 kb inversion clade</taxon>
        <taxon>NPAAA clade</taxon>
        <taxon>indigoferoid/millettioid clade</taxon>
        <taxon>Phaseoleae</taxon>
        <taxon>Sphenostylis</taxon>
    </lineage>
</organism>
<dbReference type="AlphaFoldDB" id="A0AA86SRZ7"/>
<protein>
    <submittedName>
        <fullName evidence="1">Uncharacterized protein</fullName>
    </submittedName>
</protein>
<evidence type="ECO:0000313" key="1">
    <source>
        <dbReference type="EMBL" id="CAJ1938506.1"/>
    </source>
</evidence>
<keyword evidence="2" id="KW-1185">Reference proteome</keyword>